<feature type="transmembrane region" description="Helical" evidence="1">
    <location>
        <begin position="355"/>
        <end position="381"/>
    </location>
</feature>
<sequence length="421" mass="48401">MFPSVPPTTDQHQFRNQKISTRLFIVILLLSLTILLLYNSLVSITKEIIVNTPMIDEYSQLYVEHARTLTCPCTKISVDHHIFIDLTYTFHQVCHSAFVTSHWLDYLNAAWGSRRLNENDFRIISISHFQFLSALCELANRTISDSLIEFYSTQYVAMTLTPRHLFEVQMDSSIDQYILSTTNSFLLSMRIVREIAYGNSFLSTRFTNGYFLVKDYNDWVRTVGKEYENCSCDSGYDCRTALSIYNRLVTGILFTVPGIYQGCYIVESLLDSTLECFYNQSCFDQLIIALNVSWTLNVSILNVSLPSRFLVKSTVKAMVDGLMVEKWNRSLVFEKYYDACQPTECRYTITSRNDVLYIVTTLLGLVGGLVSGLKIIIPWLVEIVIRKKANRTTEIGKVMDVRKSLLNQRTEIASDREIHSD</sequence>
<dbReference type="Proteomes" id="UP000663828">
    <property type="component" value="Unassembled WGS sequence"/>
</dbReference>
<proteinExistence type="predicted"/>
<feature type="transmembrane region" description="Helical" evidence="1">
    <location>
        <begin position="23"/>
        <end position="41"/>
    </location>
</feature>
<keyword evidence="1" id="KW-1133">Transmembrane helix</keyword>
<accession>A0A815QYZ6</accession>
<keyword evidence="1" id="KW-0812">Transmembrane</keyword>
<keyword evidence="1" id="KW-0472">Membrane</keyword>
<dbReference type="AlphaFoldDB" id="A0A815QYZ6"/>
<evidence type="ECO:0000256" key="1">
    <source>
        <dbReference type="SAM" id="Phobius"/>
    </source>
</evidence>
<reference evidence="2" key="1">
    <citation type="submission" date="2021-02" db="EMBL/GenBank/DDBJ databases">
        <authorList>
            <person name="Nowell W R."/>
        </authorList>
    </citation>
    <scope>NUCLEOTIDE SEQUENCE</scope>
</reference>
<evidence type="ECO:0000313" key="3">
    <source>
        <dbReference type="Proteomes" id="UP000663828"/>
    </source>
</evidence>
<organism evidence="2 3">
    <name type="scientific">Adineta ricciae</name>
    <name type="common">Rotifer</name>
    <dbReference type="NCBI Taxonomy" id="249248"/>
    <lineage>
        <taxon>Eukaryota</taxon>
        <taxon>Metazoa</taxon>
        <taxon>Spiralia</taxon>
        <taxon>Gnathifera</taxon>
        <taxon>Rotifera</taxon>
        <taxon>Eurotatoria</taxon>
        <taxon>Bdelloidea</taxon>
        <taxon>Adinetida</taxon>
        <taxon>Adinetidae</taxon>
        <taxon>Adineta</taxon>
    </lineage>
</organism>
<name>A0A815QYZ6_ADIRI</name>
<gene>
    <name evidence="2" type="ORF">XAT740_LOCUS37909</name>
</gene>
<comment type="caution">
    <text evidence="2">The sequence shown here is derived from an EMBL/GenBank/DDBJ whole genome shotgun (WGS) entry which is preliminary data.</text>
</comment>
<keyword evidence="3" id="KW-1185">Reference proteome</keyword>
<protein>
    <submittedName>
        <fullName evidence="2">Uncharacterized protein</fullName>
    </submittedName>
</protein>
<dbReference type="EMBL" id="CAJNOR010004035">
    <property type="protein sequence ID" value="CAF1469742.1"/>
    <property type="molecule type" value="Genomic_DNA"/>
</dbReference>
<evidence type="ECO:0000313" key="2">
    <source>
        <dbReference type="EMBL" id="CAF1469742.1"/>
    </source>
</evidence>